<dbReference type="Pfam" id="PF00072">
    <property type="entry name" value="Response_reg"/>
    <property type="match status" value="1"/>
</dbReference>
<name>A0A841I172_9DEIO</name>
<dbReference type="RefSeq" id="WP_183987587.1">
    <property type="nucleotide sequence ID" value="NZ_JACHHG010000008.1"/>
</dbReference>
<dbReference type="PROSITE" id="PS51755">
    <property type="entry name" value="OMPR_PHOB"/>
    <property type="match status" value="1"/>
</dbReference>
<evidence type="ECO:0000313" key="10">
    <source>
        <dbReference type="EMBL" id="MBB6098826.1"/>
    </source>
</evidence>
<dbReference type="PANTHER" id="PTHR48111">
    <property type="entry name" value="REGULATOR OF RPOS"/>
    <property type="match status" value="1"/>
</dbReference>
<dbReference type="SMART" id="SM00448">
    <property type="entry name" value="REC"/>
    <property type="match status" value="1"/>
</dbReference>
<organism evidence="10 11">
    <name type="scientific">Deinobacterium chartae</name>
    <dbReference type="NCBI Taxonomy" id="521158"/>
    <lineage>
        <taxon>Bacteria</taxon>
        <taxon>Thermotogati</taxon>
        <taxon>Deinococcota</taxon>
        <taxon>Deinococci</taxon>
        <taxon>Deinococcales</taxon>
        <taxon>Deinococcaceae</taxon>
        <taxon>Deinobacterium</taxon>
    </lineage>
</organism>
<dbReference type="Pfam" id="PF00486">
    <property type="entry name" value="Trans_reg_C"/>
    <property type="match status" value="1"/>
</dbReference>
<feature type="domain" description="OmpR/PhoB-type" evidence="9">
    <location>
        <begin position="126"/>
        <end position="220"/>
    </location>
</feature>
<dbReference type="GO" id="GO:0032993">
    <property type="term" value="C:protein-DNA complex"/>
    <property type="evidence" value="ECO:0007669"/>
    <property type="project" value="TreeGrafter"/>
</dbReference>
<dbReference type="Proteomes" id="UP000569951">
    <property type="component" value="Unassembled WGS sequence"/>
</dbReference>
<dbReference type="GO" id="GO:0005829">
    <property type="term" value="C:cytosol"/>
    <property type="evidence" value="ECO:0007669"/>
    <property type="project" value="TreeGrafter"/>
</dbReference>
<proteinExistence type="predicted"/>
<accession>A0A841I172</accession>
<reference evidence="10 11" key="1">
    <citation type="submission" date="2020-08" db="EMBL/GenBank/DDBJ databases">
        <title>Genomic Encyclopedia of Type Strains, Phase IV (KMG-IV): sequencing the most valuable type-strain genomes for metagenomic binning, comparative biology and taxonomic classification.</title>
        <authorList>
            <person name="Goeker M."/>
        </authorList>
    </citation>
    <scope>NUCLEOTIDE SEQUENCE [LARGE SCALE GENOMIC DNA]</scope>
    <source>
        <strain evidence="10 11">DSM 21458</strain>
    </source>
</reference>
<dbReference type="AlphaFoldDB" id="A0A841I172"/>
<dbReference type="CDD" id="cd00383">
    <property type="entry name" value="trans_reg_C"/>
    <property type="match status" value="1"/>
</dbReference>
<evidence type="ECO:0000259" key="8">
    <source>
        <dbReference type="PROSITE" id="PS50110"/>
    </source>
</evidence>
<evidence type="ECO:0000313" key="11">
    <source>
        <dbReference type="Proteomes" id="UP000569951"/>
    </source>
</evidence>
<keyword evidence="1 6" id="KW-0597">Phosphoprotein</keyword>
<dbReference type="GO" id="GO:0000156">
    <property type="term" value="F:phosphorelay response regulator activity"/>
    <property type="evidence" value="ECO:0007669"/>
    <property type="project" value="TreeGrafter"/>
</dbReference>
<evidence type="ECO:0000256" key="1">
    <source>
        <dbReference type="ARBA" id="ARBA00022553"/>
    </source>
</evidence>
<dbReference type="GO" id="GO:0006355">
    <property type="term" value="P:regulation of DNA-templated transcription"/>
    <property type="evidence" value="ECO:0007669"/>
    <property type="project" value="InterPro"/>
</dbReference>
<dbReference type="EMBL" id="JACHHG010000008">
    <property type="protein sequence ID" value="MBB6098826.1"/>
    <property type="molecule type" value="Genomic_DNA"/>
</dbReference>
<feature type="modified residue" description="4-aspartylphosphate" evidence="6">
    <location>
        <position position="51"/>
    </location>
</feature>
<evidence type="ECO:0000256" key="7">
    <source>
        <dbReference type="PROSITE-ProRule" id="PRU01091"/>
    </source>
</evidence>
<dbReference type="InterPro" id="IPR039420">
    <property type="entry name" value="WalR-like"/>
</dbReference>
<feature type="domain" description="Response regulatory" evidence="8">
    <location>
        <begin position="2"/>
        <end position="118"/>
    </location>
</feature>
<gene>
    <name evidence="10" type="ORF">HNR42_002261</name>
</gene>
<dbReference type="InterPro" id="IPR001789">
    <property type="entry name" value="Sig_transdc_resp-reg_receiver"/>
</dbReference>
<sequence>MRILLMEDDAGIRTPLARYLRESGFAVDEAASASEAHGLYELYPYAALVADVRLPEGENAGFELVRELRAHRSGVPVLFLSARDTLEDRLEGLEAGGDDYLVKPFHLQEVAARLRALLRRGTQVTPDTVVHGELQFDWSRRRVTRAGQEVHLTGKELGLLELLSTHPGRLFTREEIIDRVWDASFDAETNVIDVYVRNLRRKLGDGVIETVRGVGYRFPS</sequence>
<dbReference type="Gene3D" id="3.40.50.2300">
    <property type="match status" value="1"/>
</dbReference>
<dbReference type="InterPro" id="IPR036388">
    <property type="entry name" value="WH-like_DNA-bd_sf"/>
</dbReference>
<evidence type="ECO:0000256" key="2">
    <source>
        <dbReference type="ARBA" id="ARBA00023012"/>
    </source>
</evidence>
<keyword evidence="5" id="KW-0804">Transcription</keyword>
<evidence type="ECO:0000256" key="3">
    <source>
        <dbReference type="ARBA" id="ARBA00023015"/>
    </source>
</evidence>
<keyword evidence="4 7" id="KW-0238">DNA-binding</keyword>
<evidence type="ECO:0000256" key="4">
    <source>
        <dbReference type="ARBA" id="ARBA00023125"/>
    </source>
</evidence>
<dbReference type="GO" id="GO:0000976">
    <property type="term" value="F:transcription cis-regulatory region binding"/>
    <property type="evidence" value="ECO:0007669"/>
    <property type="project" value="TreeGrafter"/>
</dbReference>
<dbReference type="InterPro" id="IPR011006">
    <property type="entry name" value="CheY-like_superfamily"/>
</dbReference>
<dbReference type="Gene3D" id="6.10.250.690">
    <property type="match status" value="1"/>
</dbReference>
<evidence type="ECO:0000259" key="9">
    <source>
        <dbReference type="PROSITE" id="PS51755"/>
    </source>
</evidence>
<dbReference type="PROSITE" id="PS50110">
    <property type="entry name" value="RESPONSE_REGULATORY"/>
    <property type="match status" value="1"/>
</dbReference>
<dbReference type="Gene3D" id="1.10.10.10">
    <property type="entry name" value="Winged helix-like DNA-binding domain superfamily/Winged helix DNA-binding domain"/>
    <property type="match status" value="1"/>
</dbReference>
<dbReference type="InterPro" id="IPR001867">
    <property type="entry name" value="OmpR/PhoB-type_DNA-bd"/>
</dbReference>
<evidence type="ECO:0000256" key="6">
    <source>
        <dbReference type="PROSITE-ProRule" id="PRU00169"/>
    </source>
</evidence>
<dbReference type="PANTHER" id="PTHR48111:SF1">
    <property type="entry name" value="TWO-COMPONENT RESPONSE REGULATOR ORR33"/>
    <property type="match status" value="1"/>
</dbReference>
<dbReference type="SUPFAM" id="SSF52172">
    <property type="entry name" value="CheY-like"/>
    <property type="match status" value="1"/>
</dbReference>
<comment type="caution">
    <text evidence="10">The sequence shown here is derived from an EMBL/GenBank/DDBJ whole genome shotgun (WGS) entry which is preliminary data.</text>
</comment>
<protein>
    <submittedName>
        <fullName evidence="10">DNA-binding response OmpR family regulator</fullName>
    </submittedName>
</protein>
<dbReference type="SMART" id="SM00862">
    <property type="entry name" value="Trans_reg_C"/>
    <property type="match status" value="1"/>
</dbReference>
<keyword evidence="3" id="KW-0805">Transcription regulation</keyword>
<keyword evidence="11" id="KW-1185">Reference proteome</keyword>
<feature type="DNA-binding region" description="OmpR/PhoB-type" evidence="7">
    <location>
        <begin position="126"/>
        <end position="220"/>
    </location>
</feature>
<keyword evidence="2" id="KW-0902">Two-component regulatory system</keyword>
<evidence type="ECO:0000256" key="5">
    <source>
        <dbReference type="ARBA" id="ARBA00023163"/>
    </source>
</evidence>